<sequence>MKVVGLTGGIASGKSTVSKTIQSLSIPLIDCDLLARLVVEPTHPCYHKLVQHFGTVILQSQEMGQPLDRYKFGTIIFSDPVQRRVANGIIHPAVRDEILKRLFKLWIRGTSLVVIDVPLLLEGELWRIVSEVIVVYCPPEVQLERIKSRDGLSEEDALARINAQRPLIEKVDYADHVIYNTSDLESLKTATLKVIDSIQPNPFWTVLAYFPPFTILLAGWVMAKRHFKGDPRTMMDSKSKKEDSTTAAAAAAAAQQQPASSS</sequence>
<keyword evidence="1" id="KW-0547">Nucleotide-binding</keyword>
<evidence type="ECO:0000256" key="3">
    <source>
        <dbReference type="SAM" id="MobiDB-lite"/>
    </source>
</evidence>
<dbReference type="Proteomes" id="UP001194580">
    <property type="component" value="Unassembled WGS sequence"/>
</dbReference>
<evidence type="ECO:0000256" key="4">
    <source>
        <dbReference type="SAM" id="Phobius"/>
    </source>
</evidence>
<dbReference type="NCBIfam" id="TIGR00152">
    <property type="entry name" value="dephospho-CoA kinase"/>
    <property type="match status" value="1"/>
</dbReference>
<reference evidence="5" key="1">
    <citation type="journal article" date="2020" name="Fungal Divers.">
        <title>Resolving the Mortierellaceae phylogeny through synthesis of multi-gene phylogenetics and phylogenomics.</title>
        <authorList>
            <person name="Vandepol N."/>
            <person name="Liber J."/>
            <person name="Desiro A."/>
            <person name="Na H."/>
            <person name="Kennedy M."/>
            <person name="Barry K."/>
            <person name="Grigoriev I.V."/>
            <person name="Miller A.N."/>
            <person name="O'Donnell K."/>
            <person name="Stajich J.E."/>
            <person name="Bonito G."/>
        </authorList>
    </citation>
    <scope>NUCLEOTIDE SEQUENCE</scope>
    <source>
        <strain evidence="5">NRRL 28262</strain>
    </source>
</reference>
<dbReference type="InterPro" id="IPR001977">
    <property type="entry name" value="Depp_CoAkinase"/>
</dbReference>
<dbReference type="SUPFAM" id="SSF52540">
    <property type="entry name" value="P-loop containing nucleoside triphosphate hydrolases"/>
    <property type="match status" value="1"/>
</dbReference>
<dbReference type="Pfam" id="PF01121">
    <property type="entry name" value="CoaE"/>
    <property type="match status" value="1"/>
</dbReference>
<dbReference type="EMBL" id="JAAAIL010002673">
    <property type="protein sequence ID" value="KAG0255373.1"/>
    <property type="molecule type" value="Genomic_DNA"/>
</dbReference>
<dbReference type="GO" id="GO:0004140">
    <property type="term" value="F:dephospho-CoA kinase activity"/>
    <property type="evidence" value="ECO:0007669"/>
    <property type="project" value="InterPro"/>
</dbReference>
<evidence type="ECO:0008006" key="7">
    <source>
        <dbReference type="Google" id="ProtNLM"/>
    </source>
</evidence>
<dbReference type="PROSITE" id="PS51219">
    <property type="entry name" value="DPCK"/>
    <property type="match status" value="1"/>
</dbReference>
<dbReference type="CDD" id="cd02022">
    <property type="entry name" value="DPCK"/>
    <property type="match status" value="1"/>
</dbReference>
<keyword evidence="4" id="KW-0472">Membrane</keyword>
<comment type="caution">
    <text evidence="5">The sequence shown here is derived from an EMBL/GenBank/DDBJ whole genome shotgun (WGS) entry which is preliminary data.</text>
</comment>
<organism evidence="5 6">
    <name type="scientific">Linnemannia exigua</name>
    <dbReference type="NCBI Taxonomy" id="604196"/>
    <lineage>
        <taxon>Eukaryota</taxon>
        <taxon>Fungi</taxon>
        <taxon>Fungi incertae sedis</taxon>
        <taxon>Mucoromycota</taxon>
        <taxon>Mortierellomycotina</taxon>
        <taxon>Mortierellomycetes</taxon>
        <taxon>Mortierellales</taxon>
        <taxon>Mortierellaceae</taxon>
        <taxon>Linnemannia</taxon>
    </lineage>
</organism>
<keyword evidence="2" id="KW-0067">ATP-binding</keyword>
<name>A0AAD4H0Z4_9FUNG</name>
<dbReference type="Gene3D" id="3.40.50.300">
    <property type="entry name" value="P-loop containing nucleotide triphosphate hydrolases"/>
    <property type="match status" value="1"/>
</dbReference>
<gene>
    <name evidence="5" type="ORF">BGZ95_005781</name>
</gene>
<dbReference type="InterPro" id="IPR027417">
    <property type="entry name" value="P-loop_NTPase"/>
</dbReference>
<feature type="region of interest" description="Disordered" evidence="3">
    <location>
        <begin position="231"/>
        <end position="262"/>
    </location>
</feature>
<keyword evidence="6" id="KW-1185">Reference proteome</keyword>
<evidence type="ECO:0000313" key="5">
    <source>
        <dbReference type="EMBL" id="KAG0255373.1"/>
    </source>
</evidence>
<protein>
    <recommendedName>
        <fullName evidence="7">Dephospho-CoA kinase</fullName>
    </recommendedName>
</protein>
<proteinExistence type="inferred from homology"/>
<feature type="transmembrane region" description="Helical" evidence="4">
    <location>
        <begin position="203"/>
        <end position="223"/>
    </location>
</feature>
<dbReference type="GO" id="GO:0015937">
    <property type="term" value="P:coenzyme A biosynthetic process"/>
    <property type="evidence" value="ECO:0007669"/>
    <property type="project" value="InterPro"/>
</dbReference>
<dbReference type="HAMAP" id="MF_00376">
    <property type="entry name" value="Dephospho_CoA_kinase"/>
    <property type="match status" value="1"/>
</dbReference>
<feature type="compositionally biased region" description="Low complexity" evidence="3">
    <location>
        <begin position="247"/>
        <end position="262"/>
    </location>
</feature>
<dbReference type="PANTHER" id="PTHR10695">
    <property type="entry name" value="DEPHOSPHO-COA KINASE-RELATED"/>
    <property type="match status" value="1"/>
</dbReference>
<keyword evidence="4" id="KW-0812">Transmembrane</keyword>
<dbReference type="AlphaFoldDB" id="A0AAD4H0Z4"/>
<evidence type="ECO:0000313" key="6">
    <source>
        <dbReference type="Proteomes" id="UP001194580"/>
    </source>
</evidence>
<evidence type="ECO:0000256" key="2">
    <source>
        <dbReference type="ARBA" id="ARBA00022840"/>
    </source>
</evidence>
<feature type="compositionally biased region" description="Basic and acidic residues" evidence="3">
    <location>
        <begin position="231"/>
        <end position="244"/>
    </location>
</feature>
<accession>A0AAD4H0Z4</accession>
<dbReference type="GO" id="GO:0005524">
    <property type="term" value="F:ATP binding"/>
    <property type="evidence" value="ECO:0007669"/>
    <property type="project" value="UniProtKB-KW"/>
</dbReference>
<keyword evidence="4" id="KW-1133">Transmembrane helix</keyword>
<dbReference type="PANTHER" id="PTHR10695:SF46">
    <property type="entry name" value="BIFUNCTIONAL COENZYME A SYNTHASE-RELATED"/>
    <property type="match status" value="1"/>
</dbReference>
<evidence type="ECO:0000256" key="1">
    <source>
        <dbReference type="ARBA" id="ARBA00022741"/>
    </source>
</evidence>